<proteinExistence type="predicted"/>
<dbReference type="EMBL" id="MCRM02000005">
    <property type="protein sequence ID" value="PNV75690.1"/>
    <property type="molecule type" value="Genomic_DNA"/>
</dbReference>
<accession>A0ABX4YKL3</accession>
<sequence>MKGGSRALLFFILFLSSQNGPSAVPLDPDQKVYQPGEIFRENFLTISFPEKALVRTESRKRWRAIPLKDRPWILIWRKLDRVGEAEIAKNSVSEIFPGKEPEKVSIDGAEILRWTKEDFSGANPLRLYFFLIRKDELAYTVYIAFYRERKDLENWFSLPERYLGRPIES</sequence>
<name>A0ABX4YKL3_9LEPT</name>
<evidence type="ECO:0000313" key="1">
    <source>
        <dbReference type="EMBL" id="PNV75690.1"/>
    </source>
</evidence>
<organism evidence="1 2">
    <name type="scientific">Leptospira inadai serovar Lyme</name>
    <dbReference type="NCBI Taxonomy" id="293084"/>
    <lineage>
        <taxon>Bacteria</taxon>
        <taxon>Pseudomonadati</taxon>
        <taxon>Spirochaetota</taxon>
        <taxon>Spirochaetia</taxon>
        <taxon>Leptospirales</taxon>
        <taxon>Leptospiraceae</taxon>
        <taxon>Leptospira</taxon>
    </lineage>
</organism>
<comment type="caution">
    <text evidence="1">The sequence shown here is derived from an EMBL/GenBank/DDBJ whole genome shotgun (WGS) entry which is preliminary data.</text>
</comment>
<reference evidence="1" key="1">
    <citation type="submission" date="2018-01" db="EMBL/GenBank/DDBJ databases">
        <title>Genomic characterization of Leptospira inadai serogroup Lyme isolated from captured rat in Brazil and comparative analysis with human reference strain.</title>
        <authorList>
            <person name="Moreno L.Z."/>
            <person name="Loureiro A.P."/>
            <person name="Miraglia F."/>
            <person name="Kremer F.S."/>
            <person name="Eslabao M.R."/>
            <person name="Dellagostin O.A."/>
            <person name="Lilenbaum W."/>
            <person name="Moreno A.M."/>
        </authorList>
    </citation>
    <scope>NUCLEOTIDE SEQUENCE [LARGE SCALE GENOMIC DNA]</scope>
    <source>
        <strain evidence="1">M34/99</strain>
    </source>
</reference>
<keyword evidence="2" id="KW-1185">Reference proteome</keyword>
<protein>
    <recommendedName>
        <fullName evidence="3">Lipoprotein</fullName>
    </recommendedName>
</protein>
<evidence type="ECO:0000313" key="2">
    <source>
        <dbReference type="Proteomes" id="UP000094669"/>
    </source>
</evidence>
<gene>
    <name evidence="1" type="ORF">BES34_006500</name>
</gene>
<dbReference type="Proteomes" id="UP000094669">
    <property type="component" value="Unassembled WGS sequence"/>
</dbReference>
<dbReference type="RefSeq" id="WP_020988659.1">
    <property type="nucleotide sequence ID" value="NZ_MCRM02000005.1"/>
</dbReference>
<evidence type="ECO:0008006" key="3">
    <source>
        <dbReference type="Google" id="ProtNLM"/>
    </source>
</evidence>